<keyword evidence="9" id="KW-1185">Reference proteome</keyword>
<dbReference type="Gene3D" id="3.40.50.10240">
    <property type="entry name" value="Thiamin pyrophosphokinase, catalytic domain"/>
    <property type="match status" value="1"/>
</dbReference>
<dbReference type="NCBIfam" id="TIGR01378">
    <property type="entry name" value="thi_PPkinase"/>
    <property type="match status" value="1"/>
</dbReference>
<sequence>MKYFEMPTALSEADAVILANGDFPKHEVPLSILRNSNYLVCCDGAINKLKHTNIEPQAIVGDCDSLGVESKERYAKILFRNPDQETNDLTKAVNYCLEKGMSNLIILGATGQREDHTLGNISLLLEYMNEATVQMITDFGIFTPVDSDSRFESFAGQQVSIFTVAEGEITTHNLKYPVHKRTFTNWWQGTLNEAESDEFSIETNGKLVLFRIFK</sequence>
<keyword evidence="4" id="KW-0067">ATP-binding</keyword>
<comment type="caution">
    <text evidence="8">The sequence shown here is derived from an EMBL/GenBank/DDBJ whole genome shotgun (WGS) entry which is preliminary data.</text>
</comment>
<dbReference type="EMBL" id="SOML01000001">
    <property type="protein sequence ID" value="TFD98675.1"/>
    <property type="molecule type" value="Genomic_DNA"/>
</dbReference>
<dbReference type="Pfam" id="PF04263">
    <property type="entry name" value="TPK_catalytic"/>
    <property type="match status" value="1"/>
</dbReference>
<dbReference type="PANTHER" id="PTHR41299">
    <property type="entry name" value="THIAMINE PYROPHOSPHOKINASE"/>
    <property type="match status" value="1"/>
</dbReference>
<evidence type="ECO:0000313" key="9">
    <source>
        <dbReference type="Proteomes" id="UP000297861"/>
    </source>
</evidence>
<dbReference type="PANTHER" id="PTHR41299:SF1">
    <property type="entry name" value="THIAMINE PYROPHOSPHOKINASE"/>
    <property type="match status" value="1"/>
</dbReference>
<feature type="domain" description="Thiamin pyrophosphokinase-like substrate-binding" evidence="7">
    <location>
        <begin position="140"/>
        <end position="210"/>
    </location>
</feature>
<keyword evidence="3 8" id="KW-0418">Kinase</keyword>
<evidence type="ECO:0000256" key="1">
    <source>
        <dbReference type="ARBA" id="ARBA00022679"/>
    </source>
</evidence>
<dbReference type="AlphaFoldDB" id="A0A4Y8L7R7"/>
<feature type="domain" description="Thiamin pyrophosphokinase catalytic" evidence="6">
    <location>
        <begin position="32"/>
        <end position="130"/>
    </location>
</feature>
<dbReference type="InterPro" id="IPR006282">
    <property type="entry name" value="Thi_PPkinase"/>
</dbReference>
<organism evidence="8 9">
    <name type="scientific">Dysgonomonas capnocytophagoides</name>
    <dbReference type="NCBI Taxonomy" id="45254"/>
    <lineage>
        <taxon>Bacteria</taxon>
        <taxon>Pseudomonadati</taxon>
        <taxon>Bacteroidota</taxon>
        <taxon>Bacteroidia</taxon>
        <taxon>Bacteroidales</taxon>
        <taxon>Dysgonomonadaceae</taxon>
        <taxon>Dysgonomonas</taxon>
    </lineage>
</organism>
<evidence type="ECO:0000259" key="7">
    <source>
        <dbReference type="Pfam" id="PF21275"/>
    </source>
</evidence>
<name>A0A4Y8L7R7_9BACT</name>
<reference evidence="8 9" key="1">
    <citation type="submission" date="2019-03" db="EMBL/GenBank/DDBJ databases">
        <title>San Antonio Military Medical Center submission to MRSN (WRAIR), pending publication.</title>
        <authorList>
            <person name="Blyth D.M."/>
            <person name="Mccarthy S.L."/>
            <person name="Schall S.E."/>
            <person name="Stam J.A."/>
            <person name="Ong A.C."/>
            <person name="Mcgann P.T."/>
        </authorList>
    </citation>
    <scope>NUCLEOTIDE SEQUENCE [LARGE SCALE GENOMIC DNA]</scope>
    <source>
        <strain evidence="8 9">MRSN571793</strain>
    </source>
</reference>
<dbReference type="GO" id="GO:0006772">
    <property type="term" value="P:thiamine metabolic process"/>
    <property type="evidence" value="ECO:0007669"/>
    <property type="project" value="UniProtKB-UniRule"/>
</dbReference>
<dbReference type="InterPro" id="IPR036759">
    <property type="entry name" value="TPK_catalytic_sf"/>
</dbReference>
<dbReference type="InterPro" id="IPR049442">
    <property type="entry name" value="Thi_PPkinase-like_C"/>
</dbReference>
<dbReference type="Proteomes" id="UP000297861">
    <property type="component" value="Unassembled WGS sequence"/>
</dbReference>
<dbReference type="STRING" id="1121485.GCA_000426485_00945"/>
<dbReference type="InterPro" id="IPR053149">
    <property type="entry name" value="TPK"/>
</dbReference>
<keyword evidence="1 8" id="KW-0808">Transferase</keyword>
<dbReference type="GO" id="GO:0004788">
    <property type="term" value="F:thiamine diphosphokinase activity"/>
    <property type="evidence" value="ECO:0007669"/>
    <property type="project" value="UniProtKB-UniRule"/>
</dbReference>
<dbReference type="Pfam" id="PF21275">
    <property type="entry name" value="Thi_PPkinase_C"/>
    <property type="match status" value="1"/>
</dbReference>
<proteinExistence type="predicted"/>
<accession>A0A4Y8L7R7</accession>
<dbReference type="OrthoDB" id="1132102at2"/>
<evidence type="ECO:0000259" key="6">
    <source>
        <dbReference type="Pfam" id="PF04263"/>
    </source>
</evidence>
<dbReference type="CDD" id="cd07995">
    <property type="entry name" value="TPK"/>
    <property type="match status" value="1"/>
</dbReference>
<dbReference type="GO" id="GO:0009229">
    <property type="term" value="P:thiamine diphosphate biosynthetic process"/>
    <property type="evidence" value="ECO:0007669"/>
    <property type="project" value="InterPro"/>
</dbReference>
<gene>
    <name evidence="8" type="ORF">E2605_00900</name>
</gene>
<dbReference type="GO" id="GO:0005524">
    <property type="term" value="F:ATP binding"/>
    <property type="evidence" value="ECO:0007669"/>
    <property type="project" value="UniProtKB-KW"/>
</dbReference>
<evidence type="ECO:0000256" key="4">
    <source>
        <dbReference type="ARBA" id="ARBA00022840"/>
    </source>
</evidence>
<evidence type="ECO:0000256" key="5">
    <source>
        <dbReference type="NCBIfam" id="TIGR01378"/>
    </source>
</evidence>
<dbReference type="GO" id="GO:0016301">
    <property type="term" value="F:kinase activity"/>
    <property type="evidence" value="ECO:0007669"/>
    <property type="project" value="UniProtKB-KW"/>
</dbReference>
<dbReference type="InterPro" id="IPR007371">
    <property type="entry name" value="TPK_catalytic"/>
</dbReference>
<dbReference type="RefSeq" id="WP_026625169.1">
    <property type="nucleotide sequence ID" value="NZ_JAWZLG010000034.1"/>
</dbReference>
<dbReference type="EC" id="2.7.6.2" evidence="5"/>
<keyword evidence="2" id="KW-0547">Nucleotide-binding</keyword>
<dbReference type="SUPFAM" id="SSF63999">
    <property type="entry name" value="Thiamin pyrophosphokinase, catalytic domain"/>
    <property type="match status" value="1"/>
</dbReference>
<protein>
    <recommendedName>
        <fullName evidence="5">Thiamine diphosphokinase</fullName>
        <ecNumber evidence="5">2.7.6.2</ecNumber>
    </recommendedName>
</protein>
<evidence type="ECO:0000256" key="2">
    <source>
        <dbReference type="ARBA" id="ARBA00022741"/>
    </source>
</evidence>
<evidence type="ECO:0000313" key="8">
    <source>
        <dbReference type="EMBL" id="TFD98675.1"/>
    </source>
</evidence>
<evidence type="ECO:0000256" key="3">
    <source>
        <dbReference type="ARBA" id="ARBA00022777"/>
    </source>
</evidence>